<sequence>MAYATSWVEAMAREDWGDSTDRYVENRNGKKPEIRIREIHSERFDDALDNYSVSSSGDHEPDTAMQVDGGVDRRIIGYPIRQATPPPFRRDLQRGEHMEEVMDRRGDWLNTFVDWGRRSTYSSSLWGLPLDGGWNPNVLERGYLLLSEGAEFRLRYQVIANPSIRFPRHVLEVALERWISFIIAYKRADCDLFRPKKSDLDYSPGVSKALVDLRAKGPKIALSPSVNTLYLEYKHILGKLADLPQARALILRGGATSWIMRAYVGMGLVNRALSGPSVQVTVFHAGANDTGDDDALDVTWDAVSEGDLESVYGYIPGATHEQDRYLYPTNEILEEFSDHHYGEWNPFCEETFKKIKTELDNQRGRPMSRGDWKKFFQLSNRGERRPKVVAKQDLIEEGMARLKGALSIEGWNKRRIMDIGRDLPHQFQADF</sequence>
<evidence type="ECO:0000313" key="1">
    <source>
        <dbReference type="EMBL" id="KAK7015063.1"/>
    </source>
</evidence>
<keyword evidence="2" id="KW-1185">Reference proteome</keyword>
<gene>
    <name evidence="1" type="ORF">R3P38DRAFT_3205102</name>
</gene>
<evidence type="ECO:0000313" key="2">
    <source>
        <dbReference type="Proteomes" id="UP001362999"/>
    </source>
</evidence>
<comment type="caution">
    <text evidence="1">The sequence shown here is derived from an EMBL/GenBank/DDBJ whole genome shotgun (WGS) entry which is preliminary data.</text>
</comment>
<dbReference type="AlphaFoldDB" id="A0AAW0AP97"/>
<protein>
    <submittedName>
        <fullName evidence="1">Uncharacterized protein</fullName>
    </submittedName>
</protein>
<name>A0AAW0AP97_9AGAR</name>
<accession>A0AAW0AP97</accession>
<dbReference type="EMBL" id="JAWWNJ010000055">
    <property type="protein sequence ID" value="KAK7015063.1"/>
    <property type="molecule type" value="Genomic_DNA"/>
</dbReference>
<reference evidence="1 2" key="1">
    <citation type="journal article" date="2024" name="J Genomics">
        <title>Draft genome sequencing and assembly of Favolaschia claudopus CIRM-BRFM 2984 isolated from oak limbs.</title>
        <authorList>
            <person name="Navarro D."/>
            <person name="Drula E."/>
            <person name="Chaduli D."/>
            <person name="Cazenave R."/>
            <person name="Ahrendt S."/>
            <person name="Wang J."/>
            <person name="Lipzen A."/>
            <person name="Daum C."/>
            <person name="Barry K."/>
            <person name="Grigoriev I.V."/>
            <person name="Favel A."/>
            <person name="Rosso M.N."/>
            <person name="Martin F."/>
        </authorList>
    </citation>
    <scope>NUCLEOTIDE SEQUENCE [LARGE SCALE GENOMIC DNA]</scope>
    <source>
        <strain evidence="1 2">CIRM-BRFM 2984</strain>
    </source>
</reference>
<proteinExistence type="predicted"/>
<dbReference type="Proteomes" id="UP001362999">
    <property type="component" value="Unassembled WGS sequence"/>
</dbReference>
<organism evidence="1 2">
    <name type="scientific">Favolaschia claudopus</name>
    <dbReference type="NCBI Taxonomy" id="2862362"/>
    <lineage>
        <taxon>Eukaryota</taxon>
        <taxon>Fungi</taxon>
        <taxon>Dikarya</taxon>
        <taxon>Basidiomycota</taxon>
        <taxon>Agaricomycotina</taxon>
        <taxon>Agaricomycetes</taxon>
        <taxon>Agaricomycetidae</taxon>
        <taxon>Agaricales</taxon>
        <taxon>Marasmiineae</taxon>
        <taxon>Mycenaceae</taxon>
        <taxon>Favolaschia</taxon>
    </lineage>
</organism>